<keyword evidence="2" id="KW-1133">Transmembrane helix</keyword>
<dbReference type="InterPro" id="IPR038967">
    <property type="entry name" value="Dsc4-like"/>
</dbReference>
<sequence length="329" mass="36785">MTTPDVFRDAQYIADVSNIPYDPRDDDGIGDRPGVSGRSYRRAVYASSKTVMLERLLRDLDMLIYCELSAVYYMDCSILHFAIRAIIQFIFFTPKAGQLPETSTTVPPIVTVFASNIFCIFLHYMSSSPVAGEASRGYLHGGLFIDFVGQKGPVSKFRLFLLDLIILAMQVIMICVILEKDRTKLLGRSAESLHRVPNLEDHDSEERGVPPNHGNLLGMSDEATADDIEMQDLTSERSSEESSASLLEFEAERGTSAQARDRHPRDPFVSAQATIADINVFQNLRDQWYSVPRTNASQSTGSQSTASTQNGMVIPFLQRGFRFQFRTIS</sequence>
<dbReference type="PANTHER" id="PTHR39405:SF1">
    <property type="entry name" value="DSC E3 UBIQUITIN LIGASE COMPLEX SUBUNIT 4"/>
    <property type="match status" value="1"/>
</dbReference>
<dbReference type="Pfam" id="PF08508">
    <property type="entry name" value="DUF1746"/>
    <property type="match status" value="1"/>
</dbReference>
<dbReference type="PANTHER" id="PTHR39405">
    <property type="entry name" value="DSC E3 UBIQUITIN LIGASE COMPLEX SUBUNIT 4"/>
    <property type="match status" value="1"/>
</dbReference>
<dbReference type="GO" id="GO:0032933">
    <property type="term" value="P:SREBP signaling pathway"/>
    <property type="evidence" value="ECO:0007669"/>
    <property type="project" value="InterPro"/>
</dbReference>
<name>A0A1J9PF31_9EURO</name>
<feature type="compositionally biased region" description="Basic and acidic residues" evidence="1">
    <location>
        <begin position="197"/>
        <end position="208"/>
    </location>
</feature>
<dbReference type="InterPro" id="IPR013715">
    <property type="entry name" value="DUF1746"/>
</dbReference>
<evidence type="ECO:0000259" key="3">
    <source>
        <dbReference type="Pfam" id="PF08508"/>
    </source>
</evidence>
<dbReference type="GO" id="GO:0044695">
    <property type="term" value="C:Dsc E3 ubiquitin ligase complex"/>
    <property type="evidence" value="ECO:0007669"/>
    <property type="project" value="InterPro"/>
</dbReference>
<feature type="region of interest" description="Disordered" evidence="1">
    <location>
        <begin position="231"/>
        <end position="266"/>
    </location>
</feature>
<evidence type="ECO:0000256" key="2">
    <source>
        <dbReference type="SAM" id="Phobius"/>
    </source>
</evidence>
<keyword evidence="2" id="KW-0812">Transmembrane</keyword>
<feature type="transmembrane region" description="Helical" evidence="2">
    <location>
        <begin position="70"/>
        <end position="93"/>
    </location>
</feature>
<dbReference type="AlphaFoldDB" id="A0A1J9PF31"/>
<comment type="caution">
    <text evidence="4">The sequence shown here is derived from an EMBL/GenBank/DDBJ whole genome shotgun (WGS) entry which is preliminary data.</text>
</comment>
<keyword evidence="5" id="KW-1185">Reference proteome</keyword>
<feature type="transmembrane region" description="Helical" evidence="2">
    <location>
        <begin position="157"/>
        <end position="178"/>
    </location>
</feature>
<dbReference type="Proteomes" id="UP000182235">
    <property type="component" value="Unassembled WGS sequence"/>
</dbReference>
<evidence type="ECO:0000313" key="5">
    <source>
        <dbReference type="Proteomes" id="UP000182235"/>
    </source>
</evidence>
<organism evidence="4 5">
    <name type="scientific">Emergomyces pasteurianus Ep9510</name>
    <dbReference type="NCBI Taxonomy" id="1447872"/>
    <lineage>
        <taxon>Eukaryota</taxon>
        <taxon>Fungi</taxon>
        <taxon>Dikarya</taxon>
        <taxon>Ascomycota</taxon>
        <taxon>Pezizomycotina</taxon>
        <taxon>Eurotiomycetes</taxon>
        <taxon>Eurotiomycetidae</taxon>
        <taxon>Onygenales</taxon>
        <taxon>Ajellomycetaceae</taxon>
        <taxon>Emergomyces</taxon>
    </lineage>
</organism>
<dbReference type="VEuPathDB" id="FungiDB:AJ78_04613"/>
<reference evidence="4 5" key="1">
    <citation type="submission" date="2015-07" db="EMBL/GenBank/DDBJ databases">
        <title>Emmonsia species relationships and genome sequence.</title>
        <authorList>
            <consortium name="The Broad Institute Genomics Platform"/>
            <person name="Cuomo C.A."/>
            <person name="Munoz J.F."/>
            <person name="Imamovic A."/>
            <person name="Priest M.E."/>
            <person name="Young S."/>
            <person name="Clay O.K."/>
            <person name="McEwen J.G."/>
        </authorList>
    </citation>
    <scope>NUCLEOTIDE SEQUENCE [LARGE SCALE GENOMIC DNA]</scope>
    <source>
        <strain evidence="4 5">UAMH 9510</strain>
    </source>
</reference>
<accession>A0A1J9PF31</accession>
<feature type="region of interest" description="Disordered" evidence="1">
    <location>
        <begin position="197"/>
        <end position="219"/>
    </location>
</feature>
<dbReference type="OrthoDB" id="5428737at2759"/>
<evidence type="ECO:0000256" key="1">
    <source>
        <dbReference type="SAM" id="MobiDB-lite"/>
    </source>
</evidence>
<feature type="domain" description="DUF1746" evidence="3">
    <location>
        <begin position="59"/>
        <end position="173"/>
    </location>
</feature>
<proteinExistence type="predicted"/>
<dbReference type="GO" id="GO:0005783">
    <property type="term" value="C:endoplasmic reticulum"/>
    <property type="evidence" value="ECO:0007669"/>
    <property type="project" value="TreeGrafter"/>
</dbReference>
<evidence type="ECO:0000313" key="4">
    <source>
        <dbReference type="EMBL" id="OJD15096.1"/>
    </source>
</evidence>
<gene>
    <name evidence="4" type="ORF">AJ78_04613</name>
</gene>
<feature type="transmembrane region" description="Helical" evidence="2">
    <location>
        <begin position="105"/>
        <end position="125"/>
    </location>
</feature>
<dbReference type="EMBL" id="LGRN01000176">
    <property type="protein sequence ID" value="OJD15096.1"/>
    <property type="molecule type" value="Genomic_DNA"/>
</dbReference>
<keyword evidence="2" id="KW-0472">Membrane</keyword>
<protein>
    <recommendedName>
        <fullName evidence="3">DUF1746 domain-containing protein</fullName>
    </recommendedName>
</protein>